<gene>
    <name evidence="1" type="ORF">FN976_24175</name>
</gene>
<dbReference type="NCBIfam" id="NF041374">
    <property type="entry name" value="GDCCVxC"/>
    <property type="match status" value="1"/>
</dbReference>
<evidence type="ECO:0000313" key="2">
    <source>
        <dbReference type="Proteomes" id="UP000318199"/>
    </source>
</evidence>
<dbReference type="EMBL" id="VOBQ01000021">
    <property type="protein sequence ID" value="TWO68042.1"/>
    <property type="molecule type" value="Genomic_DNA"/>
</dbReference>
<dbReference type="Proteomes" id="UP000318199">
    <property type="component" value="Unassembled WGS sequence"/>
</dbReference>
<comment type="caution">
    <text evidence="1">The sequence shown here is derived from an EMBL/GenBank/DDBJ whole genome shotgun (WGS) entry which is preliminary data.</text>
</comment>
<reference evidence="1 2" key="1">
    <citation type="submission" date="2019-07" db="EMBL/GenBank/DDBJ databases">
        <title>Caenimonas sedimenti sp. nov., isolated from activated sludge.</title>
        <authorList>
            <person name="Xu J."/>
        </authorList>
    </citation>
    <scope>NUCLEOTIDE SEQUENCE [LARGE SCALE GENOMIC DNA]</scope>
    <source>
        <strain evidence="1 2">HX-9-20</strain>
    </source>
</reference>
<dbReference type="RefSeq" id="WP_145895740.1">
    <property type="nucleotide sequence ID" value="NZ_VOBQ01000021.1"/>
</dbReference>
<name>A0A562ZHI2_9BURK</name>
<dbReference type="OrthoDB" id="332228at2"/>
<sequence length="73" mass="7588">MIAEPQLASTLTCPACGHSKGETMPTDACQWFYDCEGCGAVLKPKPGDCCVYCSYGTVPCPPVQASGFNSCCG</sequence>
<organism evidence="1 2">
    <name type="scientific">Caenimonas sedimenti</name>
    <dbReference type="NCBI Taxonomy" id="2596921"/>
    <lineage>
        <taxon>Bacteria</taxon>
        <taxon>Pseudomonadati</taxon>
        <taxon>Pseudomonadota</taxon>
        <taxon>Betaproteobacteria</taxon>
        <taxon>Burkholderiales</taxon>
        <taxon>Comamonadaceae</taxon>
        <taxon>Caenimonas</taxon>
    </lineage>
</organism>
<evidence type="ECO:0000313" key="1">
    <source>
        <dbReference type="EMBL" id="TWO68042.1"/>
    </source>
</evidence>
<dbReference type="InterPro" id="IPR047677">
    <property type="entry name" value="GDCCVxC"/>
</dbReference>
<accession>A0A562ZHI2</accession>
<protein>
    <submittedName>
        <fullName evidence="1">Uncharacterized protein</fullName>
    </submittedName>
</protein>
<keyword evidence="2" id="KW-1185">Reference proteome</keyword>
<dbReference type="AlphaFoldDB" id="A0A562ZHI2"/>
<proteinExistence type="predicted"/>